<evidence type="ECO:0000313" key="5">
    <source>
        <dbReference type="EMBL" id="RXI01378.1"/>
    </source>
</evidence>
<protein>
    <recommendedName>
        <fullName evidence="4">Leucine-rich repeat-containing N-terminal plant-type domain-containing protein</fullName>
    </recommendedName>
</protein>
<dbReference type="AlphaFoldDB" id="A0A498K234"/>
<comment type="caution">
    <text evidence="5">The sequence shown here is derived from an EMBL/GenBank/DDBJ whole genome shotgun (WGS) entry which is preliminary data.</text>
</comment>
<dbReference type="InterPro" id="IPR013210">
    <property type="entry name" value="LRR_N_plant-typ"/>
</dbReference>
<dbReference type="InterPro" id="IPR053211">
    <property type="entry name" value="DNA_repair-toleration"/>
</dbReference>
<feature type="domain" description="Leucine-rich repeat-containing N-terminal plant-type" evidence="4">
    <location>
        <begin position="16"/>
        <end position="55"/>
    </location>
</feature>
<keyword evidence="1" id="KW-0433">Leucine-rich repeat</keyword>
<keyword evidence="6" id="KW-1185">Reference proteome</keyword>
<gene>
    <name evidence="5" type="ORF">DVH24_014727</name>
</gene>
<proteinExistence type="predicted"/>
<evidence type="ECO:0000256" key="3">
    <source>
        <dbReference type="ARBA" id="ARBA00022737"/>
    </source>
</evidence>
<sequence>MATGLQSATLSTYRNESDHLALLDFKKRISQDPLQIMSSWNTSIHFCSWVGVTCNHANKRVMILNLEAQKLLHGEIPPDVGITLPNLEVFAGGVNKFTGTIPLSLANASRLQVLDFATNDLDLAKEKC</sequence>
<dbReference type="EMBL" id="RDQH01000330">
    <property type="protein sequence ID" value="RXI01378.1"/>
    <property type="molecule type" value="Genomic_DNA"/>
</dbReference>
<evidence type="ECO:0000256" key="1">
    <source>
        <dbReference type="ARBA" id="ARBA00022614"/>
    </source>
</evidence>
<dbReference type="Gene3D" id="3.80.10.10">
    <property type="entry name" value="Ribonuclease Inhibitor"/>
    <property type="match status" value="1"/>
</dbReference>
<keyword evidence="2" id="KW-0732">Signal</keyword>
<reference evidence="5 6" key="1">
    <citation type="submission" date="2018-10" db="EMBL/GenBank/DDBJ databases">
        <title>A high-quality apple genome assembly.</title>
        <authorList>
            <person name="Hu J."/>
        </authorList>
    </citation>
    <scope>NUCLEOTIDE SEQUENCE [LARGE SCALE GENOMIC DNA]</scope>
    <source>
        <strain evidence="6">cv. HFTH1</strain>
        <tissue evidence="5">Young leaf</tissue>
    </source>
</reference>
<dbReference type="Pfam" id="PF08263">
    <property type="entry name" value="LRRNT_2"/>
    <property type="match status" value="1"/>
</dbReference>
<dbReference type="Proteomes" id="UP000290289">
    <property type="component" value="Chromosome 4"/>
</dbReference>
<accession>A0A498K234</accession>
<dbReference type="InterPro" id="IPR032675">
    <property type="entry name" value="LRR_dom_sf"/>
</dbReference>
<evidence type="ECO:0000256" key="2">
    <source>
        <dbReference type="ARBA" id="ARBA00022729"/>
    </source>
</evidence>
<dbReference type="PANTHER" id="PTHR48060">
    <property type="entry name" value="DNA DAMAGE-REPAIR/TOLERATION PROTEIN DRT100"/>
    <property type="match status" value="1"/>
</dbReference>
<dbReference type="PANTHER" id="PTHR48060:SF21">
    <property type="entry name" value="L DOMAIN-LIKE PROTEIN"/>
    <property type="match status" value="1"/>
</dbReference>
<name>A0A498K234_MALDO</name>
<dbReference type="SUPFAM" id="SSF52058">
    <property type="entry name" value="L domain-like"/>
    <property type="match status" value="1"/>
</dbReference>
<keyword evidence="3" id="KW-0677">Repeat</keyword>
<organism evidence="5 6">
    <name type="scientific">Malus domestica</name>
    <name type="common">Apple</name>
    <name type="synonym">Pyrus malus</name>
    <dbReference type="NCBI Taxonomy" id="3750"/>
    <lineage>
        <taxon>Eukaryota</taxon>
        <taxon>Viridiplantae</taxon>
        <taxon>Streptophyta</taxon>
        <taxon>Embryophyta</taxon>
        <taxon>Tracheophyta</taxon>
        <taxon>Spermatophyta</taxon>
        <taxon>Magnoliopsida</taxon>
        <taxon>eudicotyledons</taxon>
        <taxon>Gunneridae</taxon>
        <taxon>Pentapetalae</taxon>
        <taxon>rosids</taxon>
        <taxon>fabids</taxon>
        <taxon>Rosales</taxon>
        <taxon>Rosaceae</taxon>
        <taxon>Amygdaloideae</taxon>
        <taxon>Maleae</taxon>
        <taxon>Malus</taxon>
    </lineage>
</organism>
<evidence type="ECO:0000313" key="6">
    <source>
        <dbReference type="Proteomes" id="UP000290289"/>
    </source>
</evidence>
<evidence type="ECO:0000259" key="4">
    <source>
        <dbReference type="Pfam" id="PF08263"/>
    </source>
</evidence>